<comment type="caution">
    <text evidence="2">The sequence shown here is derived from an EMBL/GenBank/DDBJ whole genome shotgun (WGS) entry which is preliminary data.</text>
</comment>
<dbReference type="EMBL" id="DVHH01000152">
    <property type="protein sequence ID" value="HIR55145.1"/>
    <property type="molecule type" value="Genomic_DNA"/>
</dbReference>
<protein>
    <submittedName>
        <fullName evidence="2">SufD family Fe-S cluster assembly protein</fullName>
    </submittedName>
</protein>
<name>A0A9D1DLN7_9FIRM</name>
<evidence type="ECO:0000313" key="3">
    <source>
        <dbReference type="Proteomes" id="UP000824238"/>
    </source>
</evidence>
<gene>
    <name evidence="2" type="ORF">IAD36_06105</name>
</gene>
<sequence>MDKIQQTLLEQIADLHGVPEGAYNIRSDGATAARATTANIDIVTKTDKAGIDIFIKPGTKNESMHIPVIIAKTGLKEVVYNDFYIGEDCDVTIVAGCGISNCGDQDSQHDGIHSFHVGKNSKVKYVERHYAEGDGRGERIMNPVTIIELDEGAYMEMDTTQIKGVDSTKRLTEAKLGDGATLIVHEKLMTHGTQYAETEFKVELDGEGCSTDVVSRSVARDESKQLFVSRINGNGKCSGHSECDAIIMDSASVRAVPEITANSVEASLIHEAAIGKIAGEQLIKLMTLGLTEEEAEEQIVAGFLK</sequence>
<accession>A0A9D1DLN7</accession>
<dbReference type="PANTHER" id="PTHR30508:SF6">
    <property type="entry name" value="UPF0051 PROTEIN MJ0034"/>
    <property type="match status" value="1"/>
</dbReference>
<feature type="domain" description="SUF system FeS cluster assembly SufBD core" evidence="1">
    <location>
        <begin position="85"/>
        <end position="303"/>
    </location>
</feature>
<evidence type="ECO:0000259" key="1">
    <source>
        <dbReference type="Pfam" id="PF01458"/>
    </source>
</evidence>
<reference evidence="2" key="1">
    <citation type="submission" date="2020-10" db="EMBL/GenBank/DDBJ databases">
        <authorList>
            <person name="Gilroy R."/>
        </authorList>
    </citation>
    <scope>NUCLEOTIDE SEQUENCE</scope>
    <source>
        <strain evidence="2">ChiGjej3B3-7149</strain>
    </source>
</reference>
<dbReference type="InterPro" id="IPR000825">
    <property type="entry name" value="SUF_FeS_clus_asmbl_SufBD_core"/>
</dbReference>
<dbReference type="AlphaFoldDB" id="A0A9D1DLN7"/>
<dbReference type="GO" id="GO:0016226">
    <property type="term" value="P:iron-sulfur cluster assembly"/>
    <property type="evidence" value="ECO:0007669"/>
    <property type="project" value="InterPro"/>
</dbReference>
<evidence type="ECO:0000313" key="2">
    <source>
        <dbReference type="EMBL" id="HIR55145.1"/>
    </source>
</evidence>
<dbReference type="InterPro" id="IPR037284">
    <property type="entry name" value="SUF_FeS_clus_asmbl_SufBD_sf"/>
</dbReference>
<organism evidence="2 3">
    <name type="scientific">Candidatus Scatomorpha intestinigallinarum</name>
    <dbReference type="NCBI Taxonomy" id="2840923"/>
    <lineage>
        <taxon>Bacteria</taxon>
        <taxon>Bacillati</taxon>
        <taxon>Bacillota</taxon>
        <taxon>Clostridia</taxon>
        <taxon>Eubacteriales</taxon>
        <taxon>Candidatus Scatomorpha</taxon>
    </lineage>
</organism>
<proteinExistence type="predicted"/>
<dbReference type="PANTHER" id="PTHR30508">
    <property type="entry name" value="FES CLUSTER ASSEMBLY PROTEIN SUF"/>
    <property type="match status" value="1"/>
</dbReference>
<dbReference type="SUPFAM" id="SSF101960">
    <property type="entry name" value="Stabilizer of iron transporter SufD"/>
    <property type="match status" value="1"/>
</dbReference>
<reference evidence="2" key="2">
    <citation type="journal article" date="2021" name="PeerJ">
        <title>Extensive microbial diversity within the chicken gut microbiome revealed by metagenomics and culture.</title>
        <authorList>
            <person name="Gilroy R."/>
            <person name="Ravi A."/>
            <person name="Getino M."/>
            <person name="Pursley I."/>
            <person name="Horton D.L."/>
            <person name="Alikhan N.F."/>
            <person name="Baker D."/>
            <person name="Gharbi K."/>
            <person name="Hall N."/>
            <person name="Watson M."/>
            <person name="Adriaenssens E.M."/>
            <person name="Foster-Nyarko E."/>
            <person name="Jarju S."/>
            <person name="Secka A."/>
            <person name="Antonio M."/>
            <person name="Oren A."/>
            <person name="Chaudhuri R.R."/>
            <person name="La Ragione R."/>
            <person name="Hildebrand F."/>
            <person name="Pallen M.J."/>
        </authorList>
    </citation>
    <scope>NUCLEOTIDE SEQUENCE</scope>
    <source>
        <strain evidence="2">ChiGjej3B3-7149</strain>
    </source>
</reference>
<dbReference type="Proteomes" id="UP000824238">
    <property type="component" value="Unassembled WGS sequence"/>
</dbReference>
<dbReference type="InterPro" id="IPR055346">
    <property type="entry name" value="Fe-S_cluster_assembly_SufBD"/>
</dbReference>
<dbReference type="Pfam" id="PF01458">
    <property type="entry name" value="SUFBD_core"/>
    <property type="match status" value="1"/>
</dbReference>